<name>A0A1H3LJ08_9GAMM</name>
<evidence type="ECO:0000313" key="1">
    <source>
        <dbReference type="EMBL" id="SDY64391.1"/>
    </source>
</evidence>
<dbReference type="EMBL" id="FNPK01000018">
    <property type="protein sequence ID" value="SDY64391.1"/>
    <property type="molecule type" value="Genomic_DNA"/>
</dbReference>
<dbReference type="AlphaFoldDB" id="A0A1H3LJ08"/>
<accession>A0A1H3LJ08</accession>
<dbReference type="Proteomes" id="UP000199035">
    <property type="component" value="Unassembled WGS sequence"/>
</dbReference>
<dbReference type="STRING" id="595670.SAMN05421643_11835"/>
<gene>
    <name evidence="1" type="ORF">SAMN05421643_11835</name>
</gene>
<proteinExistence type="predicted"/>
<organism evidence="1 2">
    <name type="scientific">Acinetobacter kyonggiensis</name>
    <dbReference type="NCBI Taxonomy" id="595670"/>
    <lineage>
        <taxon>Bacteria</taxon>
        <taxon>Pseudomonadati</taxon>
        <taxon>Pseudomonadota</taxon>
        <taxon>Gammaproteobacteria</taxon>
        <taxon>Moraxellales</taxon>
        <taxon>Moraxellaceae</taxon>
        <taxon>Acinetobacter</taxon>
    </lineage>
</organism>
<reference evidence="2" key="1">
    <citation type="submission" date="2016-10" db="EMBL/GenBank/DDBJ databases">
        <authorList>
            <person name="Varghese N."/>
            <person name="Submissions S."/>
        </authorList>
    </citation>
    <scope>NUCLEOTIDE SEQUENCE [LARGE SCALE GENOMIC DNA]</scope>
    <source>
        <strain evidence="2">ANC 5109</strain>
    </source>
</reference>
<protein>
    <submittedName>
        <fullName evidence="1">Uncharacterized protein</fullName>
    </submittedName>
</protein>
<keyword evidence="2" id="KW-1185">Reference proteome</keyword>
<evidence type="ECO:0000313" key="2">
    <source>
        <dbReference type="Proteomes" id="UP000199035"/>
    </source>
</evidence>
<sequence>MRGIFGSKILLYLFEKVFDRIAGAVMTALGVKLVLGMR</sequence>